<dbReference type="RefSeq" id="WP_083622427.1">
    <property type="nucleotide sequence ID" value="NZ_LR735021.1"/>
</dbReference>
<evidence type="ECO:0000313" key="2">
    <source>
        <dbReference type="Proteomes" id="UP000182190"/>
    </source>
</evidence>
<proteinExistence type="predicted"/>
<reference evidence="1" key="1">
    <citation type="submission" date="2019-10" db="EMBL/GenBank/DDBJ databases">
        <authorList>
            <consortium name="Genoscope - CEA"/>
            <person name="William W."/>
        </authorList>
    </citation>
    <scope>NUCLEOTIDE SEQUENCE [LARGE SCALE GENOMIC DNA]</scope>
    <source>
        <strain evidence="1">BBR_PRJEB10994</strain>
    </source>
</reference>
<dbReference type="AlphaFoldDB" id="A0A7Z9BYQ2"/>
<gene>
    <name evidence="1" type="ORF">PL9631_940050</name>
</gene>
<organism evidence="1 2">
    <name type="scientific">Planktothrix paucivesiculata PCC 9631</name>
    <dbReference type="NCBI Taxonomy" id="671071"/>
    <lineage>
        <taxon>Bacteria</taxon>
        <taxon>Bacillati</taxon>
        <taxon>Cyanobacteriota</taxon>
        <taxon>Cyanophyceae</taxon>
        <taxon>Oscillatoriophycideae</taxon>
        <taxon>Oscillatoriales</taxon>
        <taxon>Microcoleaceae</taxon>
        <taxon>Planktothrix</taxon>
    </lineage>
</organism>
<sequence length="246" mass="29022">MPIYYDYSMFYKQKYIYGRIIPIWDRRRIPRTSKSWPTKGIHFLGNITSFLECCPLSKQLSRGIEHLKITVYESTVELKLMAACSAIEYFYSYWFREMNGLSKLINAVSENNQLVKLKQVSPGRTPSLSTVIRFFIDDLGIDWKKYMGDKASPQFIQVRNDLLHGSFISDDIKIFEAEEVAQKLGTEILFSIMKNISKLKDSEEYESLPIRTPEKDFYKLSDGWNEIRDVLDELHTDKNYKRFWDL</sequence>
<comment type="caution">
    <text evidence="1">The sequence shown here is derived from an EMBL/GenBank/DDBJ whole genome shotgun (WGS) entry which is preliminary data.</text>
</comment>
<dbReference type="EMBL" id="CZCS02000239">
    <property type="protein sequence ID" value="VXD25237.1"/>
    <property type="molecule type" value="Genomic_DNA"/>
</dbReference>
<protein>
    <submittedName>
        <fullName evidence="1">Uncharacterized protein</fullName>
    </submittedName>
</protein>
<evidence type="ECO:0000313" key="1">
    <source>
        <dbReference type="EMBL" id="VXD25237.1"/>
    </source>
</evidence>
<dbReference type="Proteomes" id="UP000182190">
    <property type="component" value="Unassembled WGS sequence"/>
</dbReference>
<dbReference type="OrthoDB" id="1957448at2"/>
<name>A0A7Z9BYQ2_9CYAN</name>
<accession>A0A7Z9BYQ2</accession>
<keyword evidence="2" id="KW-1185">Reference proteome</keyword>